<keyword evidence="2" id="KW-1185">Reference proteome</keyword>
<comment type="caution">
    <text evidence="1">The sequence shown here is derived from an EMBL/GenBank/DDBJ whole genome shotgun (WGS) entry which is preliminary data.</text>
</comment>
<evidence type="ECO:0000313" key="1">
    <source>
        <dbReference type="EMBL" id="MEC5385531.1"/>
    </source>
</evidence>
<protein>
    <recommendedName>
        <fullName evidence="3">DUF1828 domain-containing protein</fullName>
    </recommendedName>
</protein>
<dbReference type="EMBL" id="JAYXHS010000001">
    <property type="protein sequence ID" value="MEC5385531.1"/>
    <property type="molecule type" value="Genomic_DNA"/>
</dbReference>
<evidence type="ECO:0000313" key="2">
    <source>
        <dbReference type="Proteomes" id="UP001331561"/>
    </source>
</evidence>
<accession>A0ABU6K1I1</accession>
<reference evidence="1 2" key="1">
    <citation type="submission" date="2024-01" db="EMBL/GenBank/DDBJ databases">
        <title>Uliginosibacterium soil sp. nov.</title>
        <authorList>
            <person name="Lv Y."/>
        </authorList>
    </citation>
    <scope>NUCLEOTIDE SEQUENCE [LARGE SCALE GENOMIC DNA]</scope>
    <source>
        <strain evidence="1 2">H3</strain>
    </source>
</reference>
<gene>
    <name evidence="1" type="ORF">VVD49_07335</name>
</gene>
<sequence>MNEDEIVALLASMGIPVSGAIIEDVDRPCHFFVPVTVSRDSDNKQRPSNILLNTARVEIGKADAHVEFLIADERNYDIEAGLRATVLHKFGDHIRNVFVSTNDQNPHVWLETKRALDEESLQPIRDRVIFYLAQLDISPVSIRPTSGENLPSVFVCMRGIRRLAPVQLSVLKDSLVQSGFTIPSDDWLKRRLELMRKDGKIVWLAGNKYALSMESIRSLGTTKDRSSPDITRLLALARRIE</sequence>
<name>A0ABU6K1I1_9RHOO</name>
<evidence type="ECO:0008006" key="3">
    <source>
        <dbReference type="Google" id="ProtNLM"/>
    </source>
</evidence>
<proteinExistence type="predicted"/>
<dbReference type="Proteomes" id="UP001331561">
    <property type="component" value="Unassembled WGS sequence"/>
</dbReference>
<organism evidence="1 2">
    <name type="scientific">Uliginosibacterium silvisoli</name>
    <dbReference type="NCBI Taxonomy" id="3114758"/>
    <lineage>
        <taxon>Bacteria</taxon>
        <taxon>Pseudomonadati</taxon>
        <taxon>Pseudomonadota</taxon>
        <taxon>Betaproteobacteria</taxon>
        <taxon>Rhodocyclales</taxon>
        <taxon>Zoogloeaceae</taxon>
        <taxon>Uliginosibacterium</taxon>
    </lineage>
</organism>
<dbReference type="RefSeq" id="WP_327598483.1">
    <property type="nucleotide sequence ID" value="NZ_JAYXHS010000001.1"/>
</dbReference>